<keyword evidence="3" id="KW-1185">Reference proteome</keyword>
<name>A0A397VDV9_9GLOM</name>
<accession>A0A397VDV9</accession>
<feature type="compositionally biased region" description="Acidic residues" evidence="1">
    <location>
        <begin position="40"/>
        <end position="60"/>
    </location>
</feature>
<feature type="compositionally biased region" description="Basic and acidic residues" evidence="1">
    <location>
        <begin position="147"/>
        <end position="157"/>
    </location>
</feature>
<evidence type="ECO:0000313" key="2">
    <source>
        <dbReference type="EMBL" id="RIB19958.1"/>
    </source>
</evidence>
<feature type="compositionally biased region" description="Basic and acidic residues" evidence="1">
    <location>
        <begin position="29"/>
        <end position="39"/>
    </location>
</feature>
<dbReference type="SUPFAM" id="SSF53067">
    <property type="entry name" value="Actin-like ATPase domain"/>
    <property type="match status" value="1"/>
</dbReference>
<dbReference type="OrthoDB" id="5572108at2759"/>
<dbReference type="EMBL" id="QKWP01000442">
    <property type="protein sequence ID" value="RIB19958.1"/>
    <property type="molecule type" value="Genomic_DNA"/>
</dbReference>
<evidence type="ECO:0000313" key="3">
    <source>
        <dbReference type="Proteomes" id="UP000266673"/>
    </source>
</evidence>
<dbReference type="AlphaFoldDB" id="A0A397VDV9"/>
<feature type="compositionally biased region" description="Basic and acidic residues" evidence="1">
    <location>
        <begin position="104"/>
        <end position="137"/>
    </location>
</feature>
<dbReference type="InterPro" id="IPR043129">
    <property type="entry name" value="ATPase_NBD"/>
</dbReference>
<proteinExistence type="predicted"/>
<feature type="region of interest" description="Disordered" evidence="1">
    <location>
        <begin position="104"/>
        <end position="189"/>
    </location>
</feature>
<dbReference type="Proteomes" id="UP000266673">
    <property type="component" value="Unassembled WGS sequence"/>
</dbReference>
<protein>
    <submittedName>
        <fullName evidence="2">Uncharacterized protein</fullName>
    </submittedName>
</protein>
<dbReference type="STRING" id="44941.A0A397VDV9"/>
<gene>
    <name evidence="2" type="ORF">C2G38_2180402</name>
</gene>
<dbReference type="Gene3D" id="3.30.420.40">
    <property type="match status" value="2"/>
</dbReference>
<evidence type="ECO:0000256" key="1">
    <source>
        <dbReference type="SAM" id="MobiDB-lite"/>
    </source>
</evidence>
<organism evidence="2 3">
    <name type="scientific">Gigaspora rosea</name>
    <dbReference type="NCBI Taxonomy" id="44941"/>
    <lineage>
        <taxon>Eukaryota</taxon>
        <taxon>Fungi</taxon>
        <taxon>Fungi incertae sedis</taxon>
        <taxon>Mucoromycota</taxon>
        <taxon>Glomeromycotina</taxon>
        <taxon>Glomeromycetes</taxon>
        <taxon>Diversisporales</taxon>
        <taxon>Gigasporaceae</taxon>
        <taxon>Gigaspora</taxon>
    </lineage>
</organism>
<comment type="caution">
    <text evidence="2">The sequence shown here is derived from an EMBL/GenBank/DDBJ whole genome shotgun (WGS) entry which is preliminary data.</text>
</comment>
<sequence length="329" mass="38611">MFRTPENLTRTKNRDLISIHDVSYFRREETKKEVVKEKENEEEMEEDEEDATTEEEEIPEQEGSKVLVIHPGSKYLRIGRASEAFPYVVPRVITRKIIYEKKNEKHEEKHVIKEENKQEDKQADKQKDRQEDSKHEDEQEEMSTNNEDTRMSVEKNTDITTENDDTKSDSGENWSGSMGSPSVTEEVEEDEEQFIQVLNEIRKELKDRMKTSRRPVANAQAQVLSFNKSARPETIADHNDPYKVDWTVVDENVNYYVGEKALRLHDKENKFKLFYPIQHGEFNTKDYNSIKAVVGDLETIWTVTITEKLEISLKNFKSYSIILVLQNLI</sequence>
<feature type="compositionally biased region" description="Polar residues" evidence="1">
    <location>
        <begin position="171"/>
        <end position="183"/>
    </location>
</feature>
<feature type="region of interest" description="Disordered" evidence="1">
    <location>
        <begin position="29"/>
        <end position="66"/>
    </location>
</feature>
<reference evidence="2 3" key="1">
    <citation type="submission" date="2018-06" db="EMBL/GenBank/DDBJ databases">
        <title>Comparative genomics reveals the genomic features of Rhizophagus irregularis, R. cerebriforme, R. diaphanum and Gigaspora rosea, and their symbiotic lifestyle signature.</title>
        <authorList>
            <person name="Morin E."/>
            <person name="San Clemente H."/>
            <person name="Chen E.C.H."/>
            <person name="De La Providencia I."/>
            <person name="Hainaut M."/>
            <person name="Kuo A."/>
            <person name="Kohler A."/>
            <person name="Murat C."/>
            <person name="Tang N."/>
            <person name="Roy S."/>
            <person name="Loubradou J."/>
            <person name="Henrissat B."/>
            <person name="Grigoriev I.V."/>
            <person name="Corradi N."/>
            <person name="Roux C."/>
            <person name="Martin F.M."/>
        </authorList>
    </citation>
    <scope>NUCLEOTIDE SEQUENCE [LARGE SCALE GENOMIC DNA]</scope>
    <source>
        <strain evidence="2 3">DAOM 194757</strain>
    </source>
</reference>